<evidence type="ECO:0000256" key="1">
    <source>
        <dbReference type="SAM" id="Phobius"/>
    </source>
</evidence>
<evidence type="ECO:0008006" key="4">
    <source>
        <dbReference type="Google" id="ProtNLM"/>
    </source>
</evidence>
<evidence type="ECO:0000313" key="2">
    <source>
        <dbReference type="EMBL" id="EWM28255.1"/>
    </source>
</evidence>
<feature type="transmembrane region" description="Helical" evidence="1">
    <location>
        <begin position="123"/>
        <end position="146"/>
    </location>
</feature>
<keyword evidence="1" id="KW-0812">Transmembrane</keyword>
<reference evidence="2 3" key="1">
    <citation type="journal article" date="2014" name="Mol. Plant">
        <title>Chromosome Scale Genome Assembly and Transcriptome Profiling of Nannochloropsis gaditana in Nitrogen Depletion.</title>
        <authorList>
            <person name="Corteggiani Carpinelli E."/>
            <person name="Telatin A."/>
            <person name="Vitulo N."/>
            <person name="Forcato C."/>
            <person name="D'Angelo M."/>
            <person name="Schiavon R."/>
            <person name="Vezzi A."/>
            <person name="Giacometti G.M."/>
            <person name="Morosinotto T."/>
            <person name="Valle G."/>
        </authorList>
    </citation>
    <scope>NUCLEOTIDE SEQUENCE [LARGE SCALE GENOMIC DNA]</scope>
    <source>
        <strain evidence="2 3">B-31</strain>
    </source>
</reference>
<feature type="transmembrane region" description="Helical" evidence="1">
    <location>
        <begin position="45"/>
        <end position="63"/>
    </location>
</feature>
<organism evidence="2 3">
    <name type="scientific">Nannochloropsis gaditana</name>
    <dbReference type="NCBI Taxonomy" id="72520"/>
    <lineage>
        <taxon>Eukaryota</taxon>
        <taxon>Sar</taxon>
        <taxon>Stramenopiles</taxon>
        <taxon>Ochrophyta</taxon>
        <taxon>Eustigmatophyceae</taxon>
        <taxon>Eustigmatales</taxon>
        <taxon>Monodopsidaceae</taxon>
        <taxon>Nannochloropsis</taxon>
    </lineage>
</organism>
<dbReference type="OrthoDB" id="10337020at2759"/>
<comment type="caution">
    <text evidence="2">The sequence shown here is derived from an EMBL/GenBank/DDBJ whole genome shotgun (WGS) entry which is preliminary data.</text>
</comment>
<dbReference type="EMBL" id="AZIL01000352">
    <property type="protein sequence ID" value="EWM28255.1"/>
    <property type="molecule type" value="Genomic_DNA"/>
</dbReference>
<keyword evidence="3" id="KW-1185">Reference proteome</keyword>
<dbReference type="PANTHER" id="PTHR20948">
    <property type="entry name" value="TRANSMEMBRANE PROTEIN 164"/>
    <property type="match status" value="1"/>
</dbReference>
<gene>
    <name evidence="2" type="ORF">Naga_100004g138</name>
</gene>
<feature type="transmembrane region" description="Helical" evidence="1">
    <location>
        <begin position="197"/>
        <end position="219"/>
    </location>
</feature>
<keyword evidence="1" id="KW-0472">Membrane</keyword>
<dbReference type="InterPro" id="IPR026508">
    <property type="entry name" value="TMEM164"/>
</dbReference>
<feature type="transmembrane region" description="Helical" evidence="1">
    <location>
        <begin position="166"/>
        <end position="185"/>
    </location>
</feature>
<proteinExistence type="predicted"/>
<keyword evidence="1" id="KW-1133">Transmembrane helix</keyword>
<evidence type="ECO:0000313" key="3">
    <source>
        <dbReference type="Proteomes" id="UP000019335"/>
    </source>
</evidence>
<accession>W7TMC4</accession>
<dbReference type="AlphaFoldDB" id="W7TMC4"/>
<name>W7TMC4_9STRA</name>
<feature type="transmembrane region" description="Helical" evidence="1">
    <location>
        <begin position="239"/>
        <end position="266"/>
    </location>
</feature>
<sequence>MHTFPLVRLLANLLESLNSELSFDSRDPEGDEYLSRWHSSPFQHAVEIVISVLLFGPLLLSAWKNMEKQVRALRITYTPTKLQVLWSYALLMTFVLQVPLKLDVKKLPSHPAYFLQPCHVTTVLYFVCTVVPCYSSFICFHALSLLTWGPSLAFCFPNYPATPLEVLFFHLQHLLLVSAPIFAISKVHRPLYRSWSWNYFSFLLLSAYHWWLLLPWGIYTGINVATMTSPPPALAPFKRYYRLVQAGACFILHTLSVGVHFALSCLMESLSKWKRT</sequence>
<protein>
    <recommendedName>
        <fullName evidence="4">Transmembrane protein 164</fullName>
    </recommendedName>
</protein>
<dbReference type="PANTHER" id="PTHR20948:SF2">
    <property type="entry name" value="TRANSMEMBRANE PROTEIN 164"/>
    <property type="match status" value="1"/>
</dbReference>
<dbReference type="Proteomes" id="UP000019335">
    <property type="component" value="Chromosome 5"/>
</dbReference>